<reference evidence="2" key="1">
    <citation type="journal article" date="2019" name="Sci. Rep.">
        <title>Draft genome of Tanacetum cinerariifolium, the natural source of mosquito coil.</title>
        <authorList>
            <person name="Yamashiro T."/>
            <person name="Shiraishi A."/>
            <person name="Satake H."/>
            <person name="Nakayama K."/>
        </authorList>
    </citation>
    <scope>NUCLEOTIDE SEQUENCE</scope>
</reference>
<sequence length="474" mass="52530">MAQVLHLVKDFVSTNQPLPQESAYGSLINVHMLACHVKEQAASNNEPTFKPEFESVFVPNTTTQPEATRRSTIPKDKTKLKADGSLDRKKAGLVINGNRQGKYIDYEETFAPVANRVTVKDCQGILLANGLDVQFIAYWNAQQTCLNSASDGVVPISTPILSKSSSYANVTSKLSQTKVNFHTLYTPGGNGINVVVLVESIRAISERFANTTYGFFLGKRVAYPVGANYVRNTWARLPDYSPFNLASWTNYDNGLSAITTKLGTPLMIDSYTADMCMQSWGRPSYVRAMIELRADLDLKDNIVVVMPKIVREVFRHIHEECPKNTSVGEIKTMKKPSQTSRGVPVGPKVGFKPHKEYRPVTTKPNASSRGNTKKGMEPSIEVSNSNPFEVLNSVDNDVELDLLFSGQAILVDDVGNPLKKVEFLGDYDSEDEVASVDNDMARSLASERVGFGTQSLLEQWRDSYDNGDYDEDLR</sequence>
<gene>
    <name evidence="2" type="ORF">Tci_015851</name>
</gene>
<name>A0A6L2K3F0_TANCI</name>
<comment type="caution">
    <text evidence="2">The sequence shown here is derived from an EMBL/GenBank/DDBJ whole genome shotgun (WGS) entry which is preliminary data.</text>
</comment>
<protein>
    <submittedName>
        <fullName evidence="2">Uncharacterized protein</fullName>
    </submittedName>
</protein>
<dbReference type="AlphaFoldDB" id="A0A6L2K3F0"/>
<organism evidence="2">
    <name type="scientific">Tanacetum cinerariifolium</name>
    <name type="common">Dalmatian daisy</name>
    <name type="synonym">Chrysanthemum cinerariifolium</name>
    <dbReference type="NCBI Taxonomy" id="118510"/>
    <lineage>
        <taxon>Eukaryota</taxon>
        <taxon>Viridiplantae</taxon>
        <taxon>Streptophyta</taxon>
        <taxon>Embryophyta</taxon>
        <taxon>Tracheophyta</taxon>
        <taxon>Spermatophyta</taxon>
        <taxon>Magnoliopsida</taxon>
        <taxon>eudicotyledons</taxon>
        <taxon>Gunneridae</taxon>
        <taxon>Pentapetalae</taxon>
        <taxon>asterids</taxon>
        <taxon>campanulids</taxon>
        <taxon>Asterales</taxon>
        <taxon>Asteraceae</taxon>
        <taxon>Asteroideae</taxon>
        <taxon>Anthemideae</taxon>
        <taxon>Anthemidinae</taxon>
        <taxon>Tanacetum</taxon>
    </lineage>
</organism>
<evidence type="ECO:0000313" key="2">
    <source>
        <dbReference type="EMBL" id="GEU43873.1"/>
    </source>
</evidence>
<dbReference type="EMBL" id="BKCJ010001767">
    <property type="protein sequence ID" value="GEU43873.1"/>
    <property type="molecule type" value="Genomic_DNA"/>
</dbReference>
<feature type="region of interest" description="Disordered" evidence="1">
    <location>
        <begin position="333"/>
        <end position="381"/>
    </location>
</feature>
<proteinExistence type="predicted"/>
<evidence type="ECO:0000256" key="1">
    <source>
        <dbReference type="SAM" id="MobiDB-lite"/>
    </source>
</evidence>
<accession>A0A6L2K3F0</accession>